<dbReference type="SUPFAM" id="SSF46689">
    <property type="entry name" value="Homeodomain-like"/>
    <property type="match status" value="1"/>
</dbReference>
<feature type="domain" description="HTH tetR-type" evidence="3">
    <location>
        <begin position="18"/>
        <end position="78"/>
    </location>
</feature>
<reference evidence="4 5" key="1">
    <citation type="submission" date="2021-03" db="EMBL/GenBank/DDBJ databases">
        <title>Sequencing the genomes of 1000 actinobacteria strains.</title>
        <authorList>
            <person name="Klenk H.-P."/>
        </authorList>
    </citation>
    <scope>NUCLEOTIDE SEQUENCE [LARGE SCALE GENOMIC DNA]</scope>
    <source>
        <strain evidence="4 5">DSM 15797</strain>
    </source>
</reference>
<accession>A0ABS4X9H0</accession>
<dbReference type="PROSITE" id="PS50977">
    <property type="entry name" value="HTH_TETR_2"/>
    <property type="match status" value="1"/>
</dbReference>
<sequence>MNATSITPASTDRDRAKAQRRRDLLVEATRLFAIRGYAGVSLEDLGAACGISGPAVYRHFSGKSAVLIALLVGVSQDLLKGGKEVRAEGGTPSEILGRLISFHTDFALARPDMIQVQDRNLEALPEAELHLVRKLQRDYISLWTEQLHLIHPEESATVIRFRAHAAFGLLNSTAHSAHSPRTSKKGLRKLLNQMATAALSTPVG</sequence>
<proteinExistence type="predicted"/>
<dbReference type="PANTHER" id="PTHR30055">
    <property type="entry name" value="HTH-TYPE TRANSCRIPTIONAL REGULATOR RUTR"/>
    <property type="match status" value="1"/>
</dbReference>
<dbReference type="EMBL" id="JAGIOF010000001">
    <property type="protein sequence ID" value="MBP2385122.1"/>
    <property type="molecule type" value="Genomic_DNA"/>
</dbReference>
<evidence type="ECO:0000313" key="5">
    <source>
        <dbReference type="Proteomes" id="UP001296993"/>
    </source>
</evidence>
<feature type="DNA-binding region" description="H-T-H motif" evidence="2">
    <location>
        <begin position="41"/>
        <end position="60"/>
    </location>
</feature>
<organism evidence="4 5">
    <name type="scientific">Paeniglutamicibacter kerguelensis</name>
    <dbReference type="NCBI Taxonomy" id="254788"/>
    <lineage>
        <taxon>Bacteria</taxon>
        <taxon>Bacillati</taxon>
        <taxon>Actinomycetota</taxon>
        <taxon>Actinomycetes</taxon>
        <taxon>Micrococcales</taxon>
        <taxon>Micrococcaceae</taxon>
        <taxon>Paeniglutamicibacter</taxon>
    </lineage>
</organism>
<dbReference type="RefSeq" id="WP_209995896.1">
    <property type="nucleotide sequence ID" value="NZ_BAAAJY010000013.1"/>
</dbReference>
<comment type="caution">
    <text evidence="4">The sequence shown here is derived from an EMBL/GenBank/DDBJ whole genome shotgun (WGS) entry which is preliminary data.</text>
</comment>
<dbReference type="Gene3D" id="1.10.357.10">
    <property type="entry name" value="Tetracycline Repressor, domain 2"/>
    <property type="match status" value="1"/>
</dbReference>
<dbReference type="Gene3D" id="1.10.10.60">
    <property type="entry name" value="Homeodomain-like"/>
    <property type="match status" value="1"/>
</dbReference>
<evidence type="ECO:0000313" key="4">
    <source>
        <dbReference type="EMBL" id="MBP2385122.1"/>
    </source>
</evidence>
<protein>
    <submittedName>
        <fullName evidence="4">AcrR family transcriptional regulator</fullName>
    </submittedName>
</protein>
<dbReference type="Pfam" id="PF00440">
    <property type="entry name" value="TetR_N"/>
    <property type="match status" value="1"/>
</dbReference>
<name>A0ABS4X9H0_9MICC</name>
<dbReference type="PROSITE" id="PS01081">
    <property type="entry name" value="HTH_TETR_1"/>
    <property type="match status" value="1"/>
</dbReference>
<keyword evidence="1 2" id="KW-0238">DNA-binding</keyword>
<dbReference type="InterPro" id="IPR009057">
    <property type="entry name" value="Homeodomain-like_sf"/>
</dbReference>
<evidence type="ECO:0000256" key="2">
    <source>
        <dbReference type="PROSITE-ProRule" id="PRU00335"/>
    </source>
</evidence>
<dbReference type="InterPro" id="IPR023772">
    <property type="entry name" value="DNA-bd_HTH_TetR-type_CS"/>
</dbReference>
<dbReference type="PANTHER" id="PTHR30055:SF237">
    <property type="entry name" value="TRANSCRIPTIONAL REPRESSOR MCE3R"/>
    <property type="match status" value="1"/>
</dbReference>
<keyword evidence="5" id="KW-1185">Reference proteome</keyword>
<evidence type="ECO:0000256" key="1">
    <source>
        <dbReference type="ARBA" id="ARBA00023125"/>
    </source>
</evidence>
<gene>
    <name evidence="4" type="ORF">JOF47_000633</name>
</gene>
<dbReference type="Proteomes" id="UP001296993">
    <property type="component" value="Unassembled WGS sequence"/>
</dbReference>
<dbReference type="PRINTS" id="PR00455">
    <property type="entry name" value="HTHTETR"/>
</dbReference>
<evidence type="ECO:0000259" key="3">
    <source>
        <dbReference type="PROSITE" id="PS50977"/>
    </source>
</evidence>
<dbReference type="InterPro" id="IPR001647">
    <property type="entry name" value="HTH_TetR"/>
</dbReference>
<dbReference type="InterPro" id="IPR050109">
    <property type="entry name" value="HTH-type_TetR-like_transc_reg"/>
</dbReference>